<evidence type="ECO:0000256" key="1">
    <source>
        <dbReference type="SAM" id="MobiDB-lite"/>
    </source>
</evidence>
<proteinExistence type="predicted"/>
<evidence type="ECO:0000313" key="2">
    <source>
        <dbReference type="EMBL" id="KZP03933.1"/>
    </source>
</evidence>
<evidence type="ECO:0008006" key="4">
    <source>
        <dbReference type="Google" id="ProtNLM"/>
    </source>
</evidence>
<gene>
    <name evidence="2" type="ORF">FIBSPDRAFT_662159</name>
</gene>
<evidence type="ECO:0000313" key="3">
    <source>
        <dbReference type="Proteomes" id="UP000076532"/>
    </source>
</evidence>
<organism evidence="2 3">
    <name type="scientific">Athelia psychrophila</name>
    <dbReference type="NCBI Taxonomy" id="1759441"/>
    <lineage>
        <taxon>Eukaryota</taxon>
        <taxon>Fungi</taxon>
        <taxon>Dikarya</taxon>
        <taxon>Basidiomycota</taxon>
        <taxon>Agaricomycotina</taxon>
        <taxon>Agaricomycetes</taxon>
        <taxon>Agaricomycetidae</taxon>
        <taxon>Atheliales</taxon>
        <taxon>Atheliaceae</taxon>
        <taxon>Athelia</taxon>
    </lineage>
</organism>
<sequence>SPLPDLVDTNYARSPSQEQLDQDALGKTKFDMSHINNKIARVQAVLKELLHAQKALQDYREEHRPLLSPIHHLPSKMLGDIFLHSLPDDWKHNINHYRCTVMLPGQVCRRWREVVTTMSTMWSL</sequence>
<dbReference type="Proteomes" id="UP000076532">
    <property type="component" value="Unassembled WGS sequence"/>
</dbReference>
<keyword evidence="3" id="KW-1185">Reference proteome</keyword>
<dbReference type="EMBL" id="KV417980">
    <property type="protein sequence ID" value="KZP03933.1"/>
    <property type="molecule type" value="Genomic_DNA"/>
</dbReference>
<feature type="non-terminal residue" evidence="2">
    <location>
        <position position="124"/>
    </location>
</feature>
<reference evidence="2 3" key="1">
    <citation type="journal article" date="2016" name="Mol. Biol. Evol.">
        <title>Comparative Genomics of Early-Diverging Mushroom-Forming Fungi Provides Insights into the Origins of Lignocellulose Decay Capabilities.</title>
        <authorList>
            <person name="Nagy L.G."/>
            <person name="Riley R."/>
            <person name="Tritt A."/>
            <person name="Adam C."/>
            <person name="Daum C."/>
            <person name="Floudas D."/>
            <person name="Sun H."/>
            <person name="Yadav J.S."/>
            <person name="Pangilinan J."/>
            <person name="Larsson K.H."/>
            <person name="Matsuura K."/>
            <person name="Barry K."/>
            <person name="Labutti K."/>
            <person name="Kuo R."/>
            <person name="Ohm R.A."/>
            <person name="Bhattacharya S.S."/>
            <person name="Shirouzu T."/>
            <person name="Yoshinaga Y."/>
            <person name="Martin F.M."/>
            <person name="Grigoriev I.V."/>
            <person name="Hibbett D.S."/>
        </authorList>
    </citation>
    <scope>NUCLEOTIDE SEQUENCE [LARGE SCALE GENOMIC DNA]</scope>
    <source>
        <strain evidence="2 3">CBS 109695</strain>
    </source>
</reference>
<accession>A0A167UGU1</accession>
<dbReference type="OrthoDB" id="3365698at2759"/>
<name>A0A167UGU1_9AGAM</name>
<feature type="region of interest" description="Disordered" evidence="1">
    <location>
        <begin position="1"/>
        <end position="20"/>
    </location>
</feature>
<protein>
    <recommendedName>
        <fullName evidence="4">F-box domain-containing protein</fullName>
    </recommendedName>
</protein>
<dbReference type="AlphaFoldDB" id="A0A167UGU1"/>
<feature type="non-terminal residue" evidence="2">
    <location>
        <position position="1"/>
    </location>
</feature>